<evidence type="ECO:0000313" key="3">
    <source>
        <dbReference type="EMBL" id="MFC5551188.1"/>
    </source>
</evidence>
<dbReference type="SMART" id="SM00052">
    <property type="entry name" value="EAL"/>
    <property type="match status" value="1"/>
</dbReference>
<dbReference type="EMBL" id="JBHSMZ010000016">
    <property type="protein sequence ID" value="MFC5551188.1"/>
    <property type="molecule type" value="Genomic_DNA"/>
</dbReference>
<dbReference type="InterPro" id="IPR052340">
    <property type="entry name" value="RNase_Y/CdgJ"/>
</dbReference>
<dbReference type="PIRSF" id="PIRSF003180">
    <property type="entry name" value="DiGMPpdiest_YuxH"/>
    <property type="match status" value="1"/>
</dbReference>
<sequence length="441" mass="48048">MTDTPSQDQAEHPLRVRDFYLGRQPVLDRNQSLFGYELLFRSTPLGQANIGAGTPAAPMPGLSATATVIAHAAQLGLARAIGDAHCFINVDADVLGSDIYAFLPRERTVLELAPSVAPDDAVLARMAELAGHGFQFALDGIGGAGANEAERLQKLLPLARFVKLDVRNNPQPALSGLAARLHGMHKTVVADKVETRDEYQACMDLGIDLFQGYYFARPSVLGGRKLSPSQLAVLELMSKVTSDVDNADIERAVKRDVTVAMNLLRLVNTPAVGARQRIDSVSQALLVLGRRQLQRWLQIMLYAEPGTRGHNQTPLLMLATTRGRLMELLAQRLRPGQRYLSEIAFTVGIMSLMDVLFGIPMADIVEQIPVSDEIANALLRRSGFFGELLKLAECIESPDSHDSQDDGVLPALRGLAISGDDMVELEMAAFQWSDSVVRYAI</sequence>
<dbReference type="Pfam" id="PF00563">
    <property type="entry name" value="EAL"/>
    <property type="match status" value="1"/>
</dbReference>
<proteinExistence type="predicted"/>
<dbReference type="Gene3D" id="3.20.20.450">
    <property type="entry name" value="EAL domain"/>
    <property type="match status" value="1"/>
</dbReference>
<dbReference type="PANTHER" id="PTHR33525:SF4">
    <property type="entry name" value="CYCLIC DI-GMP PHOSPHODIESTERASE CDGJ"/>
    <property type="match status" value="1"/>
</dbReference>
<evidence type="ECO:0000313" key="4">
    <source>
        <dbReference type="Proteomes" id="UP001596086"/>
    </source>
</evidence>
<dbReference type="InterPro" id="IPR013976">
    <property type="entry name" value="HDOD"/>
</dbReference>
<evidence type="ECO:0000259" key="1">
    <source>
        <dbReference type="PROSITE" id="PS50883"/>
    </source>
</evidence>
<dbReference type="SUPFAM" id="SSF109604">
    <property type="entry name" value="HD-domain/PDEase-like"/>
    <property type="match status" value="1"/>
</dbReference>
<dbReference type="PROSITE" id="PS51833">
    <property type="entry name" value="HDOD"/>
    <property type="match status" value="1"/>
</dbReference>
<dbReference type="Pfam" id="PF08668">
    <property type="entry name" value="HDOD"/>
    <property type="match status" value="1"/>
</dbReference>
<comment type="caution">
    <text evidence="3">The sequence shown here is derived from an EMBL/GenBank/DDBJ whole genome shotgun (WGS) entry which is preliminary data.</text>
</comment>
<evidence type="ECO:0000259" key="2">
    <source>
        <dbReference type="PROSITE" id="PS51833"/>
    </source>
</evidence>
<protein>
    <submittedName>
        <fullName evidence="3">EAL and HDOD domain-containing protein</fullName>
    </submittedName>
</protein>
<gene>
    <name evidence="3" type="ORF">ACFPO9_21930</name>
</gene>
<dbReference type="Gene3D" id="1.10.3210.10">
    <property type="entry name" value="Hypothetical protein af1432"/>
    <property type="match status" value="1"/>
</dbReference>
<feature type="domain" description="EAL" evidence="1">
    <location>
        <begin position="1"/>
        <end position="232"/>
    </location>
</feature>
<reference evidence="4" key="1">
    <citation type="journal article" date="2019" name="Int. J. Syst. Evol. Microbiol.">
        <title>The Global Catalogue of Microorganisms (GCM) 10K type strain sequencing project: providing services to taxonomists for standard genome sequencing and annotation.</title>
        <authorList>
            <consortium name="The Broad Institute Genomics Platform"/>
            <consortium name="The Broad Institute Genome Sequencing Center for Infectious Disease"/>
            <person name="Wu L."/>
            <person name="Ma J."/>
        </authorList>
    </citation>
    <scope>NUCLEOTIDE SEQUENCE [LARGE SCALE GENOMIC DNA]</scope>
    <source>
        <strain evidence="4">CGMCC 4.5798</strain>
    </source>
</reference>
<dbReference type="PANTHER" id="PTHR33525">
    <property type="match status" value="1"/>
</dbReference>
<dbReference type="InterPro" id="IPR014408">
    <property type="entry name" value="dGMP_Pdiesterase_EAL/HD-GYP"/>
</dbReference>
<accession>A0ABW0S2M1</accession>
<feature type="domain" description="HDOD" evidence="2">
    <location>
        <begin position="226"/>
        <end position="416"/>
    </location>
</feature>
<dbReference type="Proteomes" id="UP001596086">
    <property type="component" value="Unassembled WGS sequence"/>
</dbReference>
<dbReference type="RefSeq" id="WP_379774891.1">
    <property type="nucleotide sequence ID" value="NZ_JBHSMZ010000016.1"/>
</dbReference>
<organism evidence="3 4">
    <name type="scientific">Massilia aerilata</name>
    <dbReference type="NCBI Taxonomy" id="453817"/>
    <lineage>
        <taxon>Bacteria</taxon>
        <taxon>Pseudomonadati</taxon>
        <taxon>Pseudomonadota</taxon>
        <taxon>Betaproteobacteria</taxon>
        <taxon>Burkholderiales</taxon>
        <taxon>Oxalobacteraceae</taxon>
        <taxon>Telluria group</taxon>
        <taxon>Massilia</taxon>
    </lineage>
</organism>
<dbReference type="InterPro" id="IPR001633">
    <property type="entry name" value="EAL_dom"/>
</dbReference>
<dbReference type="InterPro" id="IPR035919">
    <property type="entry name" value="EAL_sf"/>
</dbReference>
<dbReference type="SUPFAM" id="SSF141868">
    <property type="entry name" value="EAL domain-like"/>
    <property type="match status" value="1"/>
</dbReference>
<dbReference type="PROSITE" id="PS50883">
    <property type="entry name" value="EAL"/>
    <property type="match status" value="1"/>
</dbReference>
<keyword evidence="4" id="KW-1185">Reference proteome</keyword>
<name>A0ABW0S2M1_9BURK</name>